<dbReference type="Proteomes" id="UP000053676">
    <property type="component" value="Unassembled WGS sequence"/>
</dbReference>
<feature type="non-terminal residue" evidence="1">
    <location>
        <position position="165"/>
    </location>
</feature>
<name>W2SVE5_NECAM</name>
<gene>
    <name evidence="1" type="ORF">NECAME_18719</name>
</gene>
<dbReference type="AlphaFoldDB" id="W2SVE5"/>
<dbReference type="KEGG" id="nai:NECAME_18719"/>
<dbReference type="PANTHER" id="PTHR31640:SF1">
    <property type="entry name" value="BRIDGE-LIKE LIPID TRANSFER PROTEIN FAMILY MEMBER 1"/>
    <property type="match status" value="1"/>
</dbReference>
<evidence type="ECO:0000313" key="1">
    <source>
        <dbReference type="EMBL" id="ETN72682.1"/>
    </source>
</evidence>
<accession>W2SVE5</accession>
<proteinExistence type="predicted"/>
<dbReference type="OrthoDB" id="10051416at2759"/>
<dbReference type="InterPro" id="IPR033616">
    <property type="entry name" value="BLTP1"/>
</dbReference>
<dbReference type="EMBL" id="KI663369">
    <property type="protein sequence ID" value="ETN72682.1"/>
    <property type="molecule type" value="Genomic_DNA"/>
</dbReference>
<keyword evidence="2" id="KW-1185">Reference proteome</keyword>
<dbReference type="STRING" id="51031.W2SVE5"/>
<protein>
    <submittedName>
        <fullName evidence="1">Uncharacterized protein</fullName>
    </submittedName>
</protein>
<dbReference type="GO" id="GO:0048488">
    <property type="term" value="P:synaptic vesicle endocytosis"/>
    <property type="evidence" value="ECO:0007669"/>
    <property type="project" value="TreeGrafter"/>
</dbReference>
<dbReference type="PANTHER" id="PTHR31640">
    <property type="entry name" value="TRANSMEMBRANE PROTEIN KIAA1109"/>
    <property type="match status" value="1"/>
</dbReference>
<sequence length="165" mass="19382">MIVSESFKYSRSFVFEFVLQMSIWWITKEDGFSWSIHTSLLRFESTSSLPYRKLLEAETFTVNAEFHYPRVFNAKQTWDFKFRLTKCCCWLVWDHQRFVSDLINEFLGESTSDLVTFIPYTVAIDFDVTDSFEGIILLNESNWVDPSEKNPENVEAAVVGSHFNI</sequence>
<reference evidence="2" key="1">
    <citation type="journal article" date="2014" name="Nat. Genet.">
        <title>Genome of the human hookworm Necator americanus.</title>
        <authorList>
            <person name="Tang Y.T."/>
            <person name="Gao X."/>
            <person name="Rosa B.A."/>
            <person name="Abubucker S."/>
            <person name="Hallsworth-Pepin K."/>
            <person name="Martin J."/>
            <person name="Tyagi R."/>
            <person name="Heizer E."/>
            <person name="Zhang X."/>
            <person name="Bhonagiri-Palsikar V."/>
            <person name="Minx P."/>
            <person name="Warren W.C."/>
            <person name="Wang Q."/>
            <person name="Zhan B."/>
            <person name="Hotez P.J."/>
            <person name="Sternberg P.W."/>
            <person name="Dougall A."/>
            <person name="Gaze S.T."/>
            <person name="Mulvenna J."/>
            <person name="Sotillo J."/>
            <person name="Ranganathan S."/>
            <person name="Rabelo E.M."/>
            <person name="Wilson R.K."/>
            <person name="Felgner P.L."/>
            <person name="Bethony J."/>
            <person name="Hawdon J.M."/>
            <person name="Gasser R.B."/>
            <person name="Loukas A."/>
            <person name="Mitreva M."/>
        </authorList>
    </citation>
    <scope>NUCLEOTIDE SEQUENCE [LARGE SCALE GENOMIC DNA]</scope>
</reference>
<evidence type="ECO:0000313" key="2">
    <source>
        <dbReference type="Proteomes" id="UP000053676"/>
    </source>
</evidence>
<organism evidence="1 2">
    <name type="scientific">Necator americanus</name>
    <name type="common">Human hookworm</name>
    <dbReference type="NCBI Taxonomy" id="51031"/>
    <lineage>
        <taxon>Eukaryota</taxon>
        <taxon>Metazoa</taxon>
        <taxon>Ecdysozoa</taxon>
        <taxon>Nematoda</taxon>
        <taxon>Chromadorea</taxon>
        <taxon>Rhabditida</taxon>
        <taxon>Rhabditina</taxon>
        <taxon>Rhabditomorpha</taxon>
        <taxon>Strongyloidea</taxon>
        <taxon>Ancylostomatidae</taxon>
        <taxon>Bunostominae</taxon>
        <taxon>Necator</taxon>
    </lineage>
</organism>
<dbReference type="GO" id="GO:0098793">
    <property type="term" value="C:presynapse"/>
    <property type="evidence" value="ECO:0007669"/>
    <property type="project" value="GOC"/>
</dbReference>